<accession>A0ABV8UMS9</accession>
<feature type="chain" id="PRO_5047342473" evidence="1">
    <location>
        <begin position="23"/>
        <end position="219"/>
    </location>
</feature>
<dbReference type="Proteomes" id="UP001595799">
    <property type="component" value="Unassembled WGS sequence"/>
</dbReference>
<protein>
    <submittedName>
        <fullName evidence="2">Uncharacterized protein</fullName>
    </submittedName>
</protein>
<reference evidence="3" key="1">
    <citation type="journal article" date="2019" name="Int. J. Syst. Evol. Microbiol.">
        <title>The Global Catalogue of Microorganisms (GCM) 10K type strain sequencing project: providing services to taxonomists for standard genome sequencing and annotation.</title>
        <authorList>
            <consortium name="The Broad Institute Genomics Platform"/>
            <consortium name="The Broad Institute Genome Sequencing Center for Infectious Disease"/>
            <person name="Wu L."/>
            <person name="Ma J."/>
        </authorList>
    </citation>
    <scope>NUCLEOTIDE SEQUENCE [LARGE SCALE GENOMIC DNA]</scope>
    <source>
        <strain evidence="3">CECT 8472</strain>
    </source>
</reference>
<gene>
    <name evidence="2" type="ORF">ACFOW6_12665</name>
</gene>
<organism evidence="2 3">
    <name type="scientific">Fodinicurvata halophila</name>
    <dbReference type="NCBI Taxonomy" id="1419723"/>
    <lineage>
        <taxon>Bacteria</taxon>
        <taxon>Pseudomonadati</taxon>
        <taxon>Pseudomonadota</taxon>
        <taxon>Alphaproteobacteria</taxon>
        <taxon>Rhodospirillales</taxon>
        <taxon>Rhodovibrionaceae</taxon>
        <taxon>Fodinicurvata</taxon>
    </lineage>
</organism>
<keyword evidence="3" id="KW-1185">Reference proteome</keyword>
<evidence type="ECO:0000313" key="2">
    <source>
        <dbReference type="EMBL" id="MFC4352394.1"/>
    </source>
</evidence>
<evidence type="ECO:0000313" key="3">
    <source>
        <dbReference type="Proteomes" id="UP001595799"/>
    </source>
</evidence>
<comment type="caution">
    <text evidence="2">The sequence shown here is derived from an EMBL/GenBank/DDBJ whole genome shotgun (WGS) entry which is preliminary data.</text>
</comment>
<evidence type="ECO:0000256" key="1">
    <source>
        <dbReference type="SAM" id="SignalP"/>
    </source>
</evidence>
<feature type="signal peptide" evidence="1">
    <location>
        <begin position="1"/>
        <end position="22"/>
    </location>
</feature>
<dbReference type="EMBL" id="JBHSCW010000007">
    <property type="protein sequence ID" value="MFC4352394.1"/>
    <property type="molecule type" value="Genomic_DNA"/>
</dbReference>
<keyword evidence="1" id="KW-0732">Signal</keyword>
<sequence>MKIFIKFALASCLVLSAMPVLADERFQGYWYDSAGSEEFDLSEIYLIESLGADGTLRGLDVNVDQANGFSGGRYEVSGDRIVITYPEEEGEFAFTYEFLDEDRVVYRNEEEDFQAVFHRLPEDAYLSQALMRLVDTGRPLQVTLVEEPSIGSDVAMVSLDNEEAVFEIAMDKEAQYEGEMTQGDDVVLAALHDHLLIMRNNAGYPADQFSEIVHLLRDR</sequence>
<proteinExistence type="predicted"/>
<name>A0ABV8UMS9_9PROT</name>
<dbReference type="RefSeq" id="WP_382422745.1">
    <property type="nucleotide sequence ID" value="NZ_JBHSCW010000007.1"/>
</dbReference>